<feature type="region of interest" description="Disordered" evidence="5">
    <location>
        <begin position="1"/>
        <end position="22"/>
    </location>
</feature>
<dbReference type="CDD" id="cd11380">
    <property type="entry name" value="Ribosomal_S8e_like"/>
    <property type="match status" value="1"/>
</dbReference>
<evidence type="ECO:0000256" key="2">
    <source>
        <dbReference type="ARBA" id="ARBA00022980"/>
    </source>
</evidence>
<dbReference type="Gene3D" id="1.10.168.20">
    <property type="entry name" value="Ribosomal protein S8e, subdomain"/>
    <property type="match status" value="1"/>
</dbReference>
<dbReference type="NCBIfam" id="TIGR00307">
    <property type="entry name" value="eS8"/>
    <property type="match status" value="1"/>
</dbReference>
<dbReference type="InterPro" id="IPR001047">
    <property type="entry name" value="Ribosomal_eS8"/>
</dbReference>
<evidence type="ECO:0000256" key="1">
    <source>
        <dbReference type="ARBA" id="ARBA00005257"/>
    </source>
</evidence>
<dbReference type="GO" id="GO:1990904">
    <property type="term" value="C:ribonucleoprotein complex"/>
    <property type="evidence" value="ECO:0007669"/>
    <property type="project" value="UniProtKB-KW"/>
</dbReference>
<evidence type="ECO:0000313" key="6">
    <source>
        <dbReference type="EMBL" id="CAD7699314.1"/>
    </source>
</evidence>
<dbReference type="GO" id="GO:0003735">
    <property type="term" value="F:structural constituent of ribosome"/>
    <property type="evidence" value="ECO:0007669"/>
    <property type="project" value="InterPro"/>
</dbReference>
<comment type="caution">
    <text evidence="6">The sequence shown here is derived from an EMBL/GenBank/DDBJ whole genome shotgun (WGS) entry which is preliminary data.</text>
</comment>
<dbReference type="Proteomes" id="UP000708148">
    <property type="component" value="Unassembled WGS sequence"/>
</dbReference>
<dbReference type="OrthoDB" id="1703270at2759"/>
<dbReference type="InterPro" id="IPR022309">
    <property type="entry name" value="Ribosomal_Se8/biogenesis_NSA2"/>
</dbReference>
<gene>
    <name evidence="6" type="ORF">OSTQU699_LOCUS4673</name>
</gene>
<accession>A0A8S1IW11</accession>
<dbReference type="AlphaFoldDB" id="A0A8S1IW11"/>
<evidence type="ECO:0000256" key="4">
    <source>
        <dbReference type="RuleBase" id="RU000669"/>
    </source>
</evidence>
<protein>
    <recommendedName>
        <fullName evidence="4">40S ribosomal protein S8</fullName>
    </recommendedName>
</protein>
<dbReference type="Gene3D" id="3.10.290.70">
    <property type="match status" value="1"/>
</dbReference>
<evidence type="ECO:0000256" key="3">
    <source>
        <dbReference type="ARBA" id="ARBA00023274"/>
    </source>
</evidence>
<dbReference type="GO" id="GO:0005840">
    <property type="term" value="C:ribosome"/>
    <property type="evidence" value="ECO:0007669"/>
    <property type="project" value="UniProtKB-KW"/>
</dbReference>
<dbReference type="Pfam" id="PF01201">
    <property type="entry name" value="Ribosomal_S8e"/>
    <property type="match status" value="1"/>
</dbReference>
<organism evidence="6 7">
    <name type="scientific">Ostreobium quekettii</name>
    <dbReference type="NCBI Taxonomy" id="121088"/>
    <lineage>
        <taxon>Eukaryota</taxon>
        <taxon>Viridiplantae</taxon>
        <taxon>Chlorophyta</taxon>
        <taxon>core chlorophytes</taxon>
        <taxon>Ulvophyceae</taxon>
        <taxon>TCBD clade</taxon>
        <taxon>Bryopsidales</taxon>
        <taxon>Ostreobineae</taxon>
        <taxon>Ostreobiaceae</taxon>
        <taxon>Ostreobium</taxon>
    </lineage>
</organism>
<feature type="compositionally biased region" description="Basic residues" evidence="5">
    <location>
        <begin position="8"/>
        <end position="22"/>
    </location>
</feature>
<dbReference type="PANTHER" id="PTHR10394">
    <property type="entry name" value="40S RIBOSOMAL PROTEIN S8"/>
    <property type="match status" value="1"/>
</dbReference>
<dbReference type="EMBL" id="CAJHUC010000991">
    <property type="protein sequence ID" value="CAD7699314.1"/>
    <property type="molecule type" value="Genomic_DNA"/>
</dbReference>
<evidence type="ECO:0000256" key="5">
    <source>
        <dbReference type="SAM" id="MobiDB-lite"/>
    </source>
</evidence>
<keyword evidence="3 4" id="KW-0687">Ribonucleoprotein</keyword>
<dbReference type="FunFam" id="1.10.168.20:FF:000001">
    <property type="entry name" value="40S ribosomal protein S8"/>
    <property type="match status" value="1"/>
</dbReference>
<keyword evidence="2 4" id="KW-0689">Ribosomal protein</keyword>
<name>A0A8S1IW11_9CHLO</name>
<comment type="similarity">
    <text evidence="1 4">Belongs to the eukaryotic ribosomal protein eS8 family.</text>
</comment>
<proteinExistence type="inferred from homology"/>
<dbReference type="GO" id="GO:0006412">
    <property type="term" value="P:translation"/>
    <property type="evidence" value="ECO:0007669"/>
    <property type="project" value="InterPro"/>
</dbReference>
<evidence type="ECO:0000313" key="7">
    <source>
        <dbReference type="Proteomes" id="UP000708148"/>
    </source>
</evidence>
<keyword evidence="7" id="KW-1185">Reference proteome</keyword>
<dbReference type="InterPro" id="IPR042563">
    <property type="entry name" value="Ribosomal_protein_eS8_euk"/>
</dbReference>
<sequence length="217" mass="24625">MGITRDSLHKRNKTGGRKGKWRKKRKYLLGRPSANTKLSAKVAVRRVRVRGGNFKFRALRLDSGNYSWGSEAITKKARLVAVSYHPTSNDLVRTQTLTKNAIVQVDAYPFKQWYLQHYGVELGVKKTGSKSSEYEVLPDFDNLKASSHVKRKLRARLATRKLDPKVAEQFQTGRLYACVSSRPGQMGRADGYILEGKELEFYLRKLHIKKKGAKAAA</sequence>
<reference evidence="6" key="1">
    <citation type="submission" date="2020-12" db="EMBL/GenBank/DDBJ databases">
        <authorList>
            <person name="Iha C."/>
        </authorList>
    </citation>
    <scope>NUCLEOTIDE SEQUENCE</scope>
</reference>